<dbReference type="GO" id="GO:0006508">
    <property type="term" value="P:proteolysis"/>
    <property type="evidence" value="ECO:0007669"/>
    <property type="project" value="UniProtKB-KW"/>
</dbReference>
<organism evidence="12 13">
    <name type="scientific">Amycolatopsis rubida</name>
    <dbReference type="NCBI Taxonomy" id="112413"/>
    <lineage>
        <taxon>Bacteria</taxon>
        <taxon>Bacillati</taxon>
        <taxon>Actinomycetota</taxon>
        <taxon>Actinomycetes</taxon>
        <taxon>Pseudonocardiales</taxon>
        <taxon>Pseudonocardiaceae</taxon>
        <taxon>Amycolatopsis</taxon>
    </lineage>
</organism>
<dbReference type="InterPro" id="IPR000073">
    <property type="entry name" value="AB_hydrolase_1"/>
</dbReference>
<dbReference type="InterPro" id="IPR005944">
    <property type="entry name" value="Pro_iminopeptidase"/>
</dbReference>
<dbReference type="Gene3D" id="3.40.50.1820">
    <property type="entry name" value="alpha/beta hydrolase"/>
    <property type="match status" value="1"/>
</dbReference>
<dbReference type="AlphaFoldDB" id="A0A1I5U331"/>
<keyword evidence="6 8" id="KW-0645">Protease</keyword>
<sequence>MRPFSVEPDTTGLLDAGDGQQIYWDASGSGKPVLCVHGGPGGGGGSFGRSGFDPEKFRVVVFDQRGCGRSRPGVADPAVSLEHQTTGQLIADMEKLRVHLGVENWLLYGGSWGATLALAYAQRHPERVSGIVLVAAFTSSPDEVDWLYRGLRRLLPAQWEAFRAGAPDPDGDLLAGYSRLLASPDRAVRLRAARDWCAWEDAVISHEWTGGRTGQFSAGTDDELITLARLCAHYYSHHAWLEDDQLLRDIRLLHGIPAVLIHGRADLSAPLRKAWQLAQAWPDAELVVIDDAGHTGSPSMGTAVLEAIARFEDR</sequence>
<dbReference type="STRING" id="112413.SAMN05421854_107374"/>
<dbReference type="PANTHER" id="PTHR43722">
    <property type="entry name" value="PROLINE IMINOPEPTIDASE"/>
    <property type="match status" value="1"/>
</dbReference>
<dbReference type="PRINTS" id="PR00793">
    <property type="entry name" value="PROAMNOPTASE"/>
</dbReference>
<keyword evidence="5 8" id="KW-0963">Cytoplasm</keyword>
<dbReference type="EC" id="3.4.11.5" evidence="8 10"/>
<accession>A0A1I5U331</accession>
<evidence type="ECO:0000256" key="7">
    <source>
        <dbReference type="ARBA" id="ARBA00022801"/>
    </source>
</evidence>
<gene>
    <name evidence="12" type="ORF">SAMN05421854_107374</name>
</gene>
<proteinExistence type="inferred from homology"/>
<keyword evidence="4 8" id="KW-0031">Aminopeptidase</keyword>
<feature type="active site" evidence="9">
    <location>
        <position position="266"/>
    </location>
</feature>
<dbReference type="SUPFAM" id="SSF53474">
    <property type="entry name" value="alpha/beta-Hydrolases"/>
    <property type="match status" value="1"/>
</dbReference>
<dbReference type="RefSeq" id="WP_093575050.1">
    <property type="nucleotide sequence ID" value="NZ_FOWC01000007.1"/>
</dbReference>
<feature type="active site" description="Proton donor" evidence="9">
    <location>
        <position position="294"/>
    </location>
</feature>
<evidence type="ECO:0000256" key="1">
    <source>
        <dbReference type="ARBA" id="ARBA00001585"/>
    </source>
</evidence>
<dbReference type="EMBL" id="FOWC01000007">
    <property type="protein sequence ID" value="SFP89680.1"/>
    <property type="molecule type" value="Genomic_DNA"/>
</dbReference>
<feature type="active site" description="Nucleophile" evidence="9">
    <location>
        <position position="111"/>
    </location>
</feature>
<evidence type="ECO:0000256" key="6">
    <source>
        <dbReference type="ARBA" id="ARBA00022670"/>
    </source>
</evidence>
<dbReference type="Pfam" id="PF00561">
    <property type="entry name" value="Abhydrolase_1"/>
    <property type="match status" value="1"/>
</dbReference>
<dbReference type="OrthoDB" id="9796770at2"/>
<evidence type="ECO:0000256" key="10">
    <source>
        <dbReference type="RuleBase" id="RU003421"/>
    </source>
</evidence>
<comment type="similarity">
    <text evidence="3 8 10">Belongs to the peptidase S33 family.</text>
</comment>
<evidence type="ECO:0000313" key="13">
    <source>
        <dbReference type="Proteomes" id="UP000199137"/>
    </source>
</evidence>
<comment type="subcellular location">
    <subcellularLocation>
        <location evidence="2 8">Cytoplasm</location>
    </subcellularLocation>
</comment>
<dbReference type="NCBIfam" id="TIGR01249">
    <property type="entry name" value="pro_imino_pep_1"/>
    <property type="match status" value="1"/>
</dbReference>
<evidence type="ECO:0000256" key="2">
    <source>
        <dbReference type="ARBA" id="ARBA00004496"/>
    </source>
</evidence>
<evidence type="ECO:0000259" key="11">
    <source>
        <dbReference type="Pfam" id="PF00561"/>
    </source>
</evidence>
<evidence type="ECO:0000256" key="9">
    <source>
        <dbReference type="PIRSR" id="PIRSR006431-1"/>
    </source>
</evidence>
<evidence type="ECO:0000256" key="5">
    <source>
        <dbReference type="ARBA" id="ARBA00022490"/>
    </source>
</evidence>
<evidence type="ECO:0000256" key="8">
    <source>
        <dbReference type="PIRNR" id="PIRNR006431"/>
    </source>
</evidence>
<keyword evidence="7 8" id="KW-0378">Hydrolase</keyword>
<dbReference type="GO" id="GO:0004177">
    <property type="term" value="F:aminopeptidase activity"/>
    <property type="evidence" value="ECO:0007669"/>
    <property type="project" value="UniProtKB-UniRule"/>
</dbReference>
<dbReference type="PIRSF" id="PIRSF006431">
    <property type="entry name" value="Pept_S33"/>
    <property type="match status" value="1"/>
</dbReference>
<evidence type="ECO:0000256" key="3">
    <source>
        <dbReference type="ARBA" id="ARBA00010088"/>
    </source>
</evidence>
<dbReference type="PRINTS" id="PR00111">
    <property type="entry name" value="ABHYDROLASE"/>
</dbReference>
<dbReference type="PANTHER" id="PTHR43722:SF1">
    <property type="entry name" value="PROLINE IMINOPEPTIDASE"/>
    <property type="match status" value="1"/>
</dbReference>
<evidence type="ECO:0000256" key="4">
    <source>
        <dbReference type="ARBA" id="ARBA00022438"/>
    </source>
</evidence>
<name>A0A1I5U331_9PSEU</name>
<dbReference type="InterPro" id="IPR002410">
    <property type="entry name" value="Peptidase_S33"/>
</dbReference>
<dbReference type="InterPro" id="IPR029058">
    <property type="entry name" value="AB_hydrolase_fold"/>
</dbReference>
<dbReference type="GO" id="GO:0005737">
    <property type="term" value="C:cytoplasm"/>
    <property type="evidence" value="ECO:0007669"/>
    <property type="project" value="UniProtKB-SubCell"/>
</dbReference>
<dbReference type="Proteomes" id="UP000199137">
    <property type="component" value="Unassembled WGS sequence"/>
</dbReference>
<evidence type="ECO:0000313" key="12">
    <source>
        <dbReference type="EMBL" id="SFP89680.1"/>
    </source>
</evidence>
<protein>
    <recommendedName>
        <fullName evidence="8 10">Proline iminopeptidase</fullName>
        <shortName evidence="8">PIP</shortName>
        <ecNumber evidence="8 10">3.4.11.5</ecNumber>
    </recommendedName>
    <alternativeName>
        <fullName evidence="8">Prolyl aminopeptidase</fullName>
    </alternativeName>
</protein>
<comment type="catalytic activity">
    <reaction evidence="1 8 10">
        <text>Release of N-terminal proline from a peptide.</text>
        <dbReference type="EC" id="3.4.11.5"/>
    </reaction>
</comment>
<reference evidence="12 13" key="1">
    <citation type="submission" date="2016-10" db="EMBL/GenBank/DDBJ databases">
        <authorList>
            <person name="de Groot N.N."/>
        </authorList>
    </citation>
    <scope>NUCLEOTIDE SEQUENCE [LARGE SCALE GENOMIC DNA]</scope>
    <source>
        <strain evidence="12 13">DSM 44637</strain>
    </source>
</reference>
<feature type="domain" description="AB hydrolase-1" evidence="11">
    <location>
        <begin position="31"/>
        <end position="295"/>
    </location>
</feature>